<dbReference type="Gene3D" id="1.10.1200.10">
    <property type="entry name" value="ACP-like"/>
    <property type="match status" value="1"/>
</dbReference>
<dbReference type="OrthoDB" id="4477213at2"/>
<dbReference type="SMART" id="SM00823">
    <property type="entry name" value="PKS_PP"/>
    <property type="match status" value="1"/>
</dbReference>
<dbReference type="NCBIfam" id="TIGR01733">
    <property type="entry name" value="AA-adenyl-dom"/>
    <property type="match status" value="1"/>
</dbReference>
<feature type="domain" description="Carrier" evidence="3">
    <location>
        <begin position="515"/>
        <end position="590"/>
    </location>
</feature>
<keyword evidence="1" id="KW-0596">Phosphopantetheine</keyword>
<accession>A0A1C6SD72</accession>
<proteinExistence type="predicted"/>
<dbReference type="InterPro" id="IPR000873">
    <property type="entry name" value="AMP-dep_synth/lig_dom"/>
</dbReference>
<dbReference type="InterPro" id="IPR020845">
    <property type="entry name" value="AMP-binding_CS"/>
</dbReference>
<reference evidence="5" key="1">
    <citation type="submission" date="2016-06" db="EMBL/GenBank/DDBJ databases">
        <authorList>
            <person name="Varghese N."/>
            <person name="Submissions Spin"/>
        </authorList>
    </citation>
    <scope>NUCLEOTIDE SEQUENCE [LARGE SCALE GENOMIC DNA]</scope>
    <source>
        <strain evidence="5">DSM 43817</strain>
    </source>
</reference>
<dbReference type="Gene3D" id="3.40.50.980">
    <property type="match status" value="2"/>
</dbReference>
<evidence type="ECO:0000313" key="5">
    <source>
        <dbReference type="Proteomes" id="UP000198959"/>
    </source>
</evidence>
<dbReference type="InterPro" id="IPR036736">
    <property type="entry name" value="ACP-like_sf"/>
</dbReference>
<dbReference type="PANTHER" id="PTHR45527:SF1">
    <property type="entry name" value="FATTY ACID SYNTHASE"/>
    <property type="match status" value="1"/>
</dbReference>
<dbReference type="AlphaFoldDB" id="A0A1C6SD72"/>
<evidence type="ECO:0000256" key="1">
    <source>
        <dbReference type="ARBA" id="ARBA00022450"/>
    </source>
</evidence>
<dbReference type="PROSITE" id="PS50075">
    <property type="entry name" value="CARRIER"/>
    <property type="match status" value="1"/>
</dbReference>
<dbReference type="GO" id="GO:0043041">
    <property type="term" value="P:amino acid activation for nonribosomal peptide biosynthetic process"/>
    <property type="evidence" value="ECO:0007669"/>
    <property type="project" value="TreeGrafter"/>
</dbReference>
<dbReference type="PROSITE" id="PS00012">
    <property type="entry name" value="PHOSPHOPANTETHEINE"/>
    <property type="match status" value="1"/>
</dbReference>
<dbReference type="Pfam" id="PF00550">
    <property type="entry name" value="PP-binding"/>
    <property type="match status" value="1"/>
</dbReference>
<name>A0A1C6SD72_9ACTN</name>
<dbReference type="Proteomes" id="UP000198959">
    <property type="component" value="Unassembled WGS sequence"/>
</dbReference>
<dbReference type="PROSITE" id="PS00455">
    <property type="entry name" value="AMP_BINDING"/>
    <property type="match status" value="1"/>
</dbReference>
<evidence type="ECO:0000259" key="3">
    <source>
        <dbReference type="PROSITE" id="PS50075"/>
    </source>
</evidence>
<dbReference type="EMBL" id="FMHW01000002">
    <property type="protein sequence ID" value="SCL27423.1"/>
    <property type="molecule type" value="Genomic_DNA"/>
</dbReference>
<dbReference type="GO" id="GO:0031177">
    <property type="term" value="F:phosphopantetheine binding"/>
    <property type="evidence" value="ECO:0007669"/>
    <property type="project" value="InterPro"/>
</dbReference>
<dbReference type="InterPro" id="IPR006162">
    <property type="entry name" value="Ppantetheine_attach_site"/>
</dbReference>
<dbReference type="InterPro" id="IPR020806">
    <property type="entry name" value="PKS_PP-bd"/>
</dbReference>
<dbReference type="Pfam" id="PF00501">
    <property type="entry name" value="AMP-binding"/>
    <property type="match status" value="1"/>
</dbReference>
<dbReference type="SUPFAM" id="SSF47336">
    <property type="entry name" value="ACP-like"/>
    <property type="match status" value="1"/>
</dbReference>
<dbReference type="InterPro" id="IPR045851">
    <property type="entry name" value="AMP-bd_C_sf"/>
</dbReference>
<dbReference type="GO" id="GO:0005737">
    <property type="term" value="C:cytoplasm"/>
    <property type="evidence" value="ECO:0007669"/>
    <property type="project" value="TreeGrafter"/>
</dbReference>
<sequence length="594" mass="64046">MTGSLSETPPRTLAELLHRTVLRYGDAPAVRCADQALDYDELWRRSRRLAARLGAAGVRPEGRIAVHLPRSSETVVAVMGIVLAGAAYVPVDDQYPAARRTQLMRDAELDLVVTAPGWARRFDDLGVPALEWDSRTDGQPEDGRLGPIEPANAACVLFTSGSTGTPKGVVLEHRQMVAFATDPAVPPLQLGDRVGQAASISFDTFTFEVWRAVAAGAETAVIPAMAELIERDLQRELRRRRITAMLAPATALNHVVRYDREAFSSLRVLCSGGDVLLPATTRDLRAGGFTGILYNLYGPTEGTVACTAYPIGEHGEPGDVVPIGFPLAGARLYVLDEQFQPCPPGTPGQLYVAGAGLGRGYLNRPELTASAFVADPFAADGSRMYATGDRVTAGADGALRFLGRVDGQVKVSGYRVEPAEVERLICARPGVRATAVLAVGPAGGRRLVAFVVLAEAGVLLRDLRAGLAAEVPPYLVPAEFVVIEQMPMDAHGKRDWQRLRDLHEELSAARSEYVPARTSTERWLVGSWEDLLARESVGAHDDFFALGGHSILAVRLRMSIQRELGVRVPPEALFEHSVLADQAKMVDSCREVTP</sequence>
<dbReference type="GO" id="GO:0044550">
    <property type="term" value="P:secondary metabolite biosynthetic process"/>
    <property type="evidence" value="ECO:0007669"/>
    <property type="project" value="TreeGrafter"/>
</dbReference>
<dbReference type="Pfam" id="PF13193">
    <property type="entry name" value="AMP-binding_C"/>
    <property type="match status" value="1"/>
</dbReference>
<dbReference type="InterPro" id="IPR009081">
    <property type="entry name" value="PP-bd_ACP"/>
</dbReference>
<dbReference type="Gene3D" id="2.30.38.10">
    <property type="entry name" value="Luciferase, Domain 3"/>
    <property type="match status" value="1"/>
</dbReference>
<dbReference type="InterPro" id="IPR025110">
    <property type="entry name" value="AMP-bd_C"/>
</dbReference>
<dbReference type="RefSeq" id="WP_091643101.1">
    <property type="nucleotide sequence ID" value="NZ_FMHW01000002.1"/>
</dbReference>
<protein>
    <submittedName>
        <fullName evidence="4">Amino acid adenylation domain-containing protein</fullName>
    </submittedName>
</protein>
<keyword evidence="2" id="KW-0597">Phosphoprotein</keyword>
<dbReference type="InterPro" id="IPR010071">
    <property type="entry name" value="AA_adenyl_dom"/>
</dbReference>
<evidence type="ECO:0000256" key="2">
    <source>
        <dbReference type="ARBA" id="ARBA00022553"/>
    </source>
</evidence>
<dbReference type="SUPFAM" id="SSF56801">
    <property type="entry name" value="Acetyl-CoA synthetase-like"/>
    <property type="match status" value="1"/>
</dbReference>
<evidence type="ECO:0000313" key="4">
    <source>
        <dbReference type="EMBL" id="SCL27423.1"/>
    </source>
</evidence>
<dbReference type="CDD" id="cd05930">
    <property type="entry name" value="A_NRPS"/>
    <property type="match status" value="1"/>
</dbReference>
<dbReference type="Gene3D" id="3.30.300.30">
    <property type="match status" value="1"/>
</dbReference>
<organism evidence="4 5">
    <name type="scientific">Micromonospora pallida</name>
    <dbReference type="NCBI Taxonomy" id="145854"/>
    <lineage>
        <taxon>Bacteria</taxon>
        <taxon>Bacillati</taxon>
        <taxon>Actinomycetota</taxon>
        <taxon>Actinomycetes</taxon>
        <taxon>Micromonosporales</taxon>
        <taxon>Micromonosporaceae</taxon>
        <taxon>Micromonospora</taxon>
    </lineage>
</organism>
<keyword evidence="5" id="KW-1185">Reference proteome</keyword>
<dbReference type="PANTHER" id="PTHR45527">
    <property type="entry name" value="NONRIBOSOMAL PEPTIDE SYNTHETASE"/>
    <property type="match status" value="1"/>
</dbReference>
<dbReference type="STRING" id="145854.GA0074692_2348"/>
<gene>
    <name evidence="4" type="ORF">GA0074692_2348</name>
</gene>